<keyword evidence="3" id="KW-1185">Reference proteome</keyword>
<protein>
    <submittedName>
        <fullName evidence="2">Uncharacterized protein</fullName>
    </submittedName>
</protein>
<evidence type="ECO:0000313" key="3">
    <source>
        <dbReference type="Proteomes" id="UP000324629"/>
    </source>
</evidence>
<reference evidence="2 3" key="1">
    <citation type="journal article" date="2019" name="Gigascience">
        <title>Whole-genome sequence of the oriental lung fluke Paragonimus westermani.</title>
        <authorList>
            <person name="Oey H."/>
            <person name="Zakrzewski M."/>
            <person name="Narain K."/>
            <person name="Devi K.R."/>
            <person name="Agatsuma T."/>
            <person name="Nawaratna S."/>
            <person name="Gobert G.N."/>
            <person name="Jones M.K."/>
            <person name="Ragan M.A."/>
            <person name="McManus D.P."/>
            <person name="Krause L."/>
        </authorList>
    </citation>
    <scope>NUCLEOTIDE SEQUENCE [LARGE SCALE GENOMIC DNA]</scope>
    <source>
        <strain evidence="2 3">IND2009</strain>
    </source>
</reference>
<name>A0A5J4NP67_9TREM</name>
<evidence type="ECO:0000313" key="2">
    <source>
        <dbReference type="EMBL" id="KAA3676838.1"/>
    </source>
</evidence>
<evidence type="ECO:0000256" key="1">
    <source>
        <dbReference type="SAM" id="MobiDB-lite"/>
    </source>
</evidence>
<dbReference type="AlphaFoldDB" id="A0A5J4NP67"/>
<organism evidence="2 3">
    <name type="scientific">Paragonimus westermani</name>
    <dbReference type="NCBI Taxonomy" id="34504"/>
    <lineage>
        <taxon>Eukaryota</taxon>
        <taxon>Metazoa</taxon>
        <taxon>Spiralia</taxon>
        <taxon>Lophotrochozoa</taxon>
        <taxon>Platyhelminthes</taxon>
        <taxon>Trematoda</taxon>
        <taxon>Digenea</taxon>
        <taxon>Plagiorchiida</taxon>
        <taxon>Troglotremata</taxon>
        <taxon>Troglotrematidae</taxon>
        <taxon>Paragonimus</taxon>
    </lineage>
</organism>
<accession>A0A5J4NP67</accession>
<proteinExistence type="predicted"/>
<gene>
    <name evidence="2" type="ORF">DEA37_0012408</name>
</gene>
<feature type="compositionally biased region" description="Pro residues" evidence="1">
    <location>
        <begin position="9"/>
        <end position="28"/>
    </location>
</feature>
<comment type="caution">
    <text evidence="2">The sequence shown here is derived from an EMBL/GenBank/DDBJ whole genome shotgun (WGS) entry which is preliminary data.</text>
</comment>
<feature type="region of interest" description="Disordered" evidence="1">
    <location>
        <begin position="1"/>
        <end position="31"/>
    </location>
</feature>
<dbReference type="EMBL" id="QNGE01001782">
    <property type="protein sequence ID" value="KAA3676838.1"/>
    <property type="molecule type" value="Genomic_DNA"/>
</dbReference>
<sequence length="541" mass="60977">MSGNDGLPPNDPPSNPISPPPQTSPPQSPVRLQFYTNETGWTTLDPNVPLSQQPFASPWFSQSQPSPNDSGGYRVMYVESATFQNTGKPVQRAIMFGTGEPLTFPAIPTIGVPNMFFQFQSPFSPPRFPYPVIVPWAFGGFSNLSTIPPFPLFSFDRGQEGSTDGQATAPNFSNFPPFPPFMNVDGTFGSTLQPLTEANLHHLREQFSTKPDNTEQRNVPPTYYNQSNISVFHPMVHCDQADCACNFVPCLQSISLWTTRKQNSSRLHPFRRARFPYKNKKLAPKYISAQINSQNSTNRVQSILRLFEHNSIRRDVKPSVRKRELPVKNRTTNVDLPIEQQANYFYTPETNLYKGETVSDCSQPQLVLKERERSNQIQPISAFHASACKTERITDTYDSCRCMDPAKTGPVNSTDALPPPPCQCCKCVEMMSKECWDDHEISTAQKTPHSRLIEQTVDYLDLHEPVLSGVMWFPTTDLNATHPIETLDDPVEHTRVPQFRNQHLPTETDSSDSILTAFVKTASKRLDIELERMNADVKPFA</sequence>
<dbReference type="Proteomes" id="UP000324629">
    <property type="component" value="Unassembled WGS sequence"/>
</dbReference>